<proteinExistence type="inferred from homology"/>
<gene>
    <name evidence="5" type="primary">purB</name>
    <name evidence="5" type="ORF">DF168_02030</name>
</gene>
<comment type="pathway">
    <text evidence="3">Purine metabolism; IMP biosynthesis via de novo pathway; 5-amino-1-(5-phospho-D-ribosyl)imidazole-4-carboxamide from 5-amino-1-(5-phospho-D-ribosyl)imidazole-4-carboxylate: step 2/2.</text>
</comment>
<dbReference type="InterPro" id="IPR008948">
    <property type="entry name" value="L-Aspartase-like"/>
</dbReference>
<dbReference type="InterPro" id="IPR004769">
    <property type="entry name" value="Pur_lyase"/>
</dbReference>
<dbReference type="SUPFAM" id="SSF48557">
    <property type="entry name" value="L-aspartase-like"/>
    <property type="match status" value="1"/>
</dbReference>
<evidence type="ECO:0000256" key="1">
    <source>
        <dbReference type="ARBA" id="ARBA00023239"/>
    </source>
</evidence>
<feature type="domain" description="Adenylosuccinate lyase C-terminal" evidence="4">
    <location>
        <begin position="367"/>
        <end position="453"/>
    </location>
</feature>
<dbReference type="InterPro" id="IPR020557">
    <property type="entry name" value="Fumarate_lyase_CS"/>
</dbReference>
<evidence type="ECO:0000256" key="2">
    <source>
        <dbReference type="NCBIfam" id="TIGR00928"/>
    </source>
</evidence>
<dbReference type="GO" id="GO:0005829">
    <property type="term" value="C:cytosol"/>
    <property type="evidence" value="ECO:0007669"/>
    <property type="project" value="TreeGrafter"/>
</dbReference>
<evidence type="ECO:0000313" key="5">
    <source>
        <dbReference type="EMBL" id="AWT60810.1"/>
    </source>
</evidence>
<accession>A0A2Z4AN79</accession>
<dbReference type="NCBIfam" id="TIGR00928">
    <property type="entry name" value="purB"/>
    <property type="match status" value="1"/>
</dbReference>
<dbReference type="PANTHER" id="PTHR43172">
    <property type="entry name" value="ADENYLOSUCCINATE LYASE"/>
    <property type="match status" value="1"/>
</dbReference>
<reference evidence="5 6" key="1">
    <citation type="submission" date="2018-06" db="EMBL/GenBank/DDBJ databases">
        <title>Draft Genome Sequence of a Novel Marine Bacterium Related to the Verrucomicrobia.</title>
        <authorList>
            <person name="Vosseberg J."/>
            <person name="Martijn J."/>
            <person name="Ettema T.J.G."/>
        </authorList>
    </citation>
    <scope>NUCLEOTIDE SEQUENCE [LARGE SCALE GENOMIC DNA]</scope>
    <source>
        <strain evidence="5">TARA_B100001123</strain>
    </source>
</reference>
<dbReference type="PANTHER" id="PTHR43172:SF1">
    <property type="entry name" value="ADENYLOSUCCINATE LYASE"/>
    <property type="match status" value="1"/>
</dbReference>
<comment type="pathway">
    <text evidence="3">Purine metabolism; AMP biosynthesis via de novo pathway; AMP from IMP: step 2/2.</text>
</comment>
<dbReference type="GO" id="GO:0004018">
    <property type="term" value="F:N6-(1,2-dicarboxyethyl)AMP AMP-lyase (fumarate-forming) activity"/>
    <property type="evidence" value="ECO:0007669"/>
    <property type="project" value="UniProtKB-UniRule"/>
</dbReference>
<dbReference type="Pfam" id="PF00206">
    <property type="entry name" value="Lyase_1"/>
    <property type="match status" value="1"/>
</dbReference>
<protein>
    <recommendedName>
        <fullName evidence="2 3">Adenylosuccinate lyase</fullName>
        <shortName evidence="3">ASL</shortName>
        <ecNumber evidence="2 3">4.3.2.2</ecNumber>
    </recommendedName>
    <alternativeName>
        <fullName evidence="3">Adenylosuccinase</fullName>
    </alternativeName>
</protein>
<organism evidence="5 6">
    <name type="scientific">Candidatus Moanibacter tarae</name>
    <dbReference type="NCBI Taxonomy" id="2200854"/>
    <lineage>
        <taxon>Bacteria</taxon>
        <taxon>Pseudomonadati</taxon>
        <taxon>Verrucomicrobiota</taxon>
        <taxon>Opitutia</taxon>
        <taxon>Puniceicoccales</taxon>
        <taxon>Puniceicoccales incertae sedis</taxon>
        <taxon>Candidatus Moanibacter</taxon>
    </lineage>
</organism>
<dbReference type="PRINTS" id="PR00149">
    <property type="entry name" value="FUMRATELYASE"/>
</dbReference>
<comment type="similarity">
    <text evidence="3">Belongs to the lyase 1 family. Adenylosuccinate lyase subfamily.</text>
</comment>
<dbReference type="GO" id="GO:0044208">
    <property type="term" value="P:'de novo' AMP biosynthetic process"/>
    <property type="evidence" value="ECO:0007669"/>
    <property type="project" value="UniProtKB-UniPathway"/>
</dbReference>
<dbReference type="InterPro" id="IPR019468">
    <property type="entry name" value="AdenyloSucc_lyase_C"/>
</dbReference>
<dbReference type="Gene3D" id="1.20.200.10">
    <property type="entry name" value="Fumarase/aspartase (Central domain)"/>
    <property type="match status" value="1"/>
</dbReference>
<dbReference type="Gene3D" id="1.10.275.60">
    <property type="match status" value="1"/>
</dbReference>
<evidence type="ECO:0000256" key="3">
    <source>
        <dbReference type="RuleBase" id="RU361172"/>
    </source>
</evidence>
<dbReference type="AlphaFoldDB" id="A0A2Z4AN79"/>
<dbReference type="PROSITE" id="PS00163">
    <property type="entry name" value="FUMARATE_LYASES"/>
    <property type="match status" value="1"/>
</dbReference>
<sequence>MMESIPNILALRYASSELKEIWSLRGKILMERDFWIAVMKAQKELGLGIPDEAISAYEAAREKIDLDDIQRRESISRHDVKARIDAFCDLAGYEHIHKGMTSRDLTENVEQLQVLRSLRFVRVKAISSLNALSRRASEFKRLVITARTHNVPAQPTTYGRRLAMFGEEMLLAIERLDYLIENYPIRGLKGAVGNQLDCLTLFDGDRDKVVHLEERIYKHLGMDKGLTSTGQVYPRSLDFEAIGVLTSVASGPANFARSMRLMAGHELAGEGIVAGQVGSSAMPHKVNSRSCERIAGFLTLLKGYHNMVAGLVGDQWNEGDVSCSVVRRVALPDSFFAVDGLLETLLVVLDEMEVFPEVIRQENERYLPFLATTSILMEAIQKGVGRESAHEFIREHAFAVLRDLRSGRISQNDFMQRLASDHRIGIDLCRLNAIIDRLRSWAGGSAQQVDQFVERVRDWGERFPEAEGVVRNEIL</sequence>
<dbReference type="SMART" id="SM00998">
    <property type="entry name" value="ADSL_C"/>
    <property type="match status" value="1"/>
</dbReference>
<evidence type="ECO:0000259" key="4">
    <source>
        <dbReference type="SMART" id="SM00998"/>
    </source>
</evidence>
<dbReference type="EMBL" id="CP029803">
    <property type="protein sequence ID" value="AWT60810.1"/>
    <property type="molecule type" value="Genomic_DNA"/>
</dbReference>
<dbReference type="UniPathway" id="UPA00074">
    <property type="reaction ID" value="UER00132"/>
</dbReference>
<dbReference type="KEGG" id="mtar:DF168_02030"/>
<comment type="catalytic activity">
    <reaction evidence="3">
        <text>N(6)-(1,2-dicarboxyethyl)-AMP = fumarate + AMP</text>
        <dbReference type="Rhea" id="RHEA:16853"/>
        <dbReference type="ChEBI" id="CHEBI:29806"/>
        <dbReference type="ChEBI" id="CHEBI:57567"/>
        <dbReference type="ChEBI" id="CHEBI:456215"/>
        <dbReference type="EC" id="4.3.2.2"/>
    </reaction>
</comment>
<name>A0A2Z4AN79_9BACT</name>
<comment type="catalytic activity">
    <reaction evidence="3">
        <text>(2S)-2-[5-amino-1-(5-phospho-beta-D-ribosyl)imidazole-4-carboxamido]succinate = 5-amino-1-(5-phospho-beta-D-ribosyl)imidazole-4-carboxamide + fumarate</text>
        <dbReference type="Rhea" id="RHEA:23920"/>
        <dbReference type="ChEBI" id="CHEBI:29806"/>
        <dbReference type="ChEBI" id="CHEBI:58443"/>
        <dbReference type="ChEBI" id="CHEBI:58475"/>
        <dbReference type="EC" id="4.3.2.2"/>
    </reaction>
</comment>
<dbReference type="Gene3D" id="1.10.40.30">
    <property type="entry name" value="Fumarase/aspartase (C-terminal domain)"/>
    <property type="match status" value="1"/>
</dbReference>
<keyword evidence="1 3" id="KW-0456">Lyase</keyword>
<dbReference type="GO" id="GO:0070626">
    <property type="term" value="F:(S)-2-(5-amino-1-(5-phospho-D-ribosyl)imidazole-4-carboxamido) succinate lyase (fumarate-forming) activity"/>
    <property type="evidence" value="ECO:0007669"/>
    <property type="project" value="TreeGrafter"/>
</dbReference>
<dbReference type="EC" id="4.3.2.2" evidence="2 3"/>
<keyword evidence="3" id="KW-0658">Purine biosynthesis</keyword>
<evidence type="ECO:0000313" key="6">
    <source>
        <dbReference type="Proteomes" id="UP000247465"/>
    </source>
</evidence>
<dbReference type="InterPro" id="IPR022761">
    <property type="entry name" value="Fumarate_lyase_N"/>
</dbReference>
<dbReference type="InterPro" id="IPR000362">
    <property type="entry name" value="Fumarate_lyase_fam"/>
</dbReference>
<dbReference type="Proteomes" id="UP000247465">
    <property type="component" value="Chromosome"/>
</dbReference>
<dbReference type="GO" id="GO:0006189">
    <property type="term" value="P:'de novo' IMP biosynthetic process"/>
    <property type="evidence" value="ECO:0007669"/>
    <property type="project" value="UniProtKB-UniPathway"/>
</dbReference>
<dbReference type="UniPathway" id="UPA00075">
    <property type="reaction ID" value="UER00336"/>
</dbReference>
<dbReference type="Pfam" id="PF10397">
    <property type="entry name" value="ADSL_C"/>
    <property type="match status" value="1"/>
</dbReference>